<organism evidence="2 3">
    <name type="scientific">Carnegiea gigantea</name>
    <dbReference type="NCBI Taxonomy" id="171969"/>
    <lineage>
        <taxon>Eukaryota</taxon>
        <taxon>Viridiplantae</taxon>
        <taxon>Streptophyta</taxon>
        <taxon>Embryophyta</taxon>
        <taxon>Tracheophyta</taxon>
        <taxon>Spermatophyta</taxon>
        <taxon>Magnoliopsida</taxon>
        <taxon>eudicotyledons</taxon>
        <taxon>Gunneridae</taxon>
        <taxon>Pentapetalae</taxon>
        <taxon>Caryophyllales</taxon>
        <taxon>Cactineae</taxon>
        <taxon>Cactaceae</taxon>
        <taxon>Cactoideae</taxon>
        <taxon>Echinocereeae</taxon>
        <taxon>Carnegiea</taxon>
    </lineage>
</organism>
<evidence type="ECO:0000256" key="1">
    <source>
        <dbReference type="SAM" id="MobiDB-lite"/>
    </source>
</evidence>
<dbReference type="AlphaFoldDB" id="A0A9Q1GS18"/>
<sequence>MARYRKKGGKRNHKYANDKRYKCRKVWSKKVQGKERKKPRFAWKRKVNEEHEQKGKSKDIQVKFSQESHQQKADFIQGEVNSEFEDWLRRSIVCTSKEPRDLATLALAVICGFGQCTKNLCFKQLQIYFNPTHYTTDGRNTELSRRIKGKSKASYSCFLKTQGTGLSSRGLVLLPKQGNHGFQRYGPRFEDLKDETITKNKKAQSLHGQESPVFKKNAQSLPNEPNPPQLQPLEEGEIYISHSSQEAPPGFERIGYANISKRTAKQSEEVPKLSQHLQALEDVSQPPTPGFENEGMNDKNHLETGCILKTLEHEVSPFKDGYCGVQQSEEIKPPPGFEKIAGLNEPPSKNSFEETT</sequence>
<evidence type="ECO:0000313" key="3">
    <source>
        <dbReference type="Proteomes" id="UP001153076"/>
    </source>
</evidence>
<accession>A0A9Q1GS18</accession>
<dbReference type="Proteomes" id="UP001153076">
    <property type="component" value="Unassembled WGS sequence"/>
</dbReference>
<reference evidence="2" key="1">
    <citation type="submission" date="2022-04" db="EMBL/GenBank/DDBJ databases">
        <title>Carnegiea gigantea Genome sequencing and assembly v2.</title>
        <authorList>
            <person name="Copetti D."/>
            <person name="Sanderson M.J."/>
            <person name="Burquez A."/>
            <person name="Wojciechowski M.F."/>
        </authorList>
    </citation>
    <scope>NUCLEOTIDE SEQUENCE</scope>
    <source>
        <strain evidence="2">SGP5-SGP5p</strain>
        <tissue evidence="2">Aerial part</tissue>
    </source>
</reference>
<name>A0A9Q1GS18_9CARY</name>
<feature type="region of interest" description="Disordered" evidence="1">
    <location>
        <begin position="200"/>
        <end position="226"/>
    </location>
</feature>
<gene>
    <name evidence="2" type="ORF">Cgig2_034019</name>
</gene>
<evidence type="ECO:0000313" key="2">
    <source>
        <dbReference type="EMBL" id="KAJ8425083.1"/>
    </source>
</evidence>
<comment type="caution">
    <text evidence="2">The sequence shown here is derived from an EMBL/GenBank/DDBJ whole genome shotgun (WGS) entry which is preliminary data.</text>
</comment>
<feature type="compositionally biased region" description="Basic and acidic residues" evidence="1">
    <location>
        <begin position="46"/>
        <end position="58"/>
    </location>
</feature>
<proteinExistence type="predicted"/>
<protein>
    <submittedName>
        <fullName evidence="2">Uncharacterized protein</fullName>
    </submittedName>
</protein>
<feature type="region of interest" description="Disordered" evidence="1">
    <location>
        <begin position="326"/>
        <end position="356"/>
    </location>
</feature>
<feature type="compositionally biased region" description="Basic residues" evidence="1">
    <location>
        <begin position="35"/>
        <end position="45"/>
    </location>
</feature>
<feature type="region of interest" description="Disordered" evidence="1">
    <location>
        <begin position="29"/>
        <end position="58"/>
    </location>
</feature>
<keyword evidence="3" id="KW-1185">Reference proteome</keyword>
<feature type="compositionally biased region" description="Polar residues" evidence="1">
    <location>
        <begin position="347"/>
        <end position="356"/>
    </location>
</feature>
<dbReference type="EMBL" id="JAKOGI010001548">
    <property type="protein sequence ID" value="KAJ8425083.1"/>
    <property type="molecule type" value="Genomic_DNA"/>
</dbReference>